<feature type="domain" description="Arrestin-like N-terminal" evidence="1">
    <location>
        <begin position="13"/>
        <end position="107"/>
    </location>
</feature>
<protein>
    <recommendedName>
        <fullName evidence="1">Arrestin-like N-terminal domain-containing protein</fullName>
    </recommendedName>
</protein>
<gene>
    <name evidence="2" type="ORF">PENARI_c019G02976</name>
</gene>
<evidence type="ECO:0000313" key="2">
    <source>
        <dbReference type="EMBL" id="OGE49784.1"/>
    </source>
</evidence>
<dbReference type="PANTHER" id="PTHR31904">
    <property type="entry name" value="BYPASS OF STOP CODON PROTEIN 5-RELATED"/>
    <property type="match status" value="1"/>
</dbReference>
<proteinExistence type="predicted"/>
<dbReference type="RefSeq" id="XP_022485235.1">
    <property type="nucleotide sequence ID" value="XM_022634739.1"/>
</dbReference>
<dbReference type="STRING" id="1835702.A0A1F5L989"/>
<dbReference type="Pfam" id="PF00339">
    <property type="entry name" value="Arrestin_N"/>
    <property type="match status" value="1"/>
</dbReference>
<reference evidence="2 3" key="1">
    <citation type="journal article" date="2016" name="Sci. Rep.">
        <title>Penicillium arizonense, a new, genome sequenced fungal species, reveals a high chemical diversity in secreted metabolites.</title>
        <authorList>
            <person name="Grijseels S."/>
            <person name="Nielsen J.C."/>
            <person name="Randelovic M."/>
            <person name="Nielsen J."/>
            <person name="Nielsen K.F."/>
            <person name="Workman M."/>
            <person name="Frisvad J.C."/>
        </authorList>
    </citation>
    <scope>NUCLEOTIDE SEQUENCE [LARGE SCALE GENOMIC DNA]</scope>
    <source>
        <strain evidence="2 3">CBS 141311</strain>
    </source>
</reference>
<dbReference type="GeneID" id="34579473"/>
<name>A0A1F5L989_PENAI</name>
<keyword evidence="3" id="KW-1185">Reference proteome</keyword>
<dbReference type="Proteomes" id="UP000177622">
    <property type="component" value="Unassembled WGS sequence"/>
</dbReference>
<evidence type="ECO:0000259" key="1">
    <source>
        <dbReference type="Pfam" id="PF00339"/>
    </source>
</evidence>
<dbReference type="Gene3D" id="2.60.40.640">
    <property type="match status" value="1"/>
</dbReference>
<dbReference type="InterPro" id="IPR039634">
    <property type="entry name" value="Bul1-like"/>
</dbReference>
<sequence>MKSSDIHFFVNASESSVFKTHDTINGEILFTPHQQTDIDDINISFQGNARTEVENMNTHVPLPYNELRKTFLRMDIAPLDYLIDTNTLSPGKTYRIPFNFVVPDQLPIHACHHQCSNPQIHQEHLHLPASLSYQTHKPNVRDMSPERAEIIYSINFVLWQRDGKAGRSKKLQEATYPVQIQPTREEHAPIFVPGKNTYYQLQSQKSVTKGLLRHTLGQLEASSAQPPAIQLHSPQPHNDVSTTLKIDLRFQPTRTSPAPPSLLAAQFQLRAMTFFGLEPWRDSPDLSDISTWGSRQAFWSEHVALIADRDIMVDWESHSEKGQAVFTAAIQVRVSLPCHRRYPTTFHSCLVSRVYAVKVNLFYRAHGKARGTSSISLSVPVEICA</sequence>
<dbReference type="InterPro" id="IPR011021">
    <property type="entry name" value="Arrestin-like_N"/>
</dbReference>
<organism evidence="2 3">
    <name type="scientific">Penicillium arizonense</name>
    <dbReference type="NCBI Taxonomy" id="1835702"/>
    <lineage>
        <taxon>Eukaryota</taxon>
        <taxon>Fungi</taxon>
        <taxon>Dikarya</taxon>
        <taxon>Ascomycota</taxon>
        <taxon>Pezizomycotina</taxon>
        <taxon>Eurotiomycetes</taxon>
        <taxon>Eurotiomycetidae</taxon>
        <taxon>Eurotiales</taxon>
        <taxon>Aspergillaceae</taxon>
        <taxon>Penicillium</taxon>
    </lineage>
</organism>
<dbReference type="PANTHER" id="PTHR31904:SF1">
    <property type="entry name" value="BYPASS OF STOP CODON PROTEIN 5-RELATED"/>
    <property type="match status" value="1"/>
</dbReference>
<dbReference type="AlphaFoldDB" id="A0A1F5L989"/>
<comment type="caution">
    <text evidence="2">The sequence shown here is derived from an EMBL/GenBank/DDBJ whole genome shotgun (WGS) entry which is preliminary data.</text>
</comment>
<evidence type="ECO:0000313" key="3">
    <source>
        <dbReference type="Proteomes" id="UP000177622"/>
    </source>
</evidence>
<dbReference type="OrthoDB" id="2283785at2759"/>
<dbReference type="EMBL" id="LXJU01000019">
    <property type="protein sequence ID" value="OGE49784.1"/>
    <property type="molecule type" value="Genomic_DNA"/>
</dbReference>
<accession>A0A1F5L989</accession>
<dbReference type="InterPro" id="IPR014752">
    <property type="entry name" value="Arrestin-like_C"/>
</dbReference>